<dbReference type="GO" id="GO:0003677">
    <property type="term" value="F:DNA binding"/>
    <property type="evidence" value="ECO:0007669"/>
    <property type="project" value="InterPro"/>
</dbReference>
<keyword evidence="2" id="KW-0067">ATP-binding</keyword>
<comment type="caution">
    <text evidence="5">The sequence shown here is derived from an EMBL/GenBank/DDBJ whole genome shotgun (WGS) entry which is preliminary data.</text>
</comment>
<reference evidence="5 6" key="1">
    <citation type="submission" date="2013-08" db="EMBL/GenBank/DDBJ databases">
        <title>The genome sequence of Knoellia sinensis.</title>
        <authorList>
            <person name="Zhu W."/>
            <person name="Wang G."/>
        </authorList>
    </citation>
    <scope>NUCLEOTIDE SEQUENCE [LARGE SCALE GENOMIC DNA]</scope>
    <source>
        <strain evidence="5 6">KCTC 19936</strain>
    </source>
</reference>
<evidence type="ECO:0000256" key="1">
    <source>
        <dbReference type="ARBA" id="ARBA00022741"/>
    </source>
</evidence>
<feature type="region of interest" description="Disordered" evidence="3">
    <location>
        <begin position="987"/>
        <end position="1065"/>
    </location>
</feature>
<dbReference type="PANTHER" id="PTHR16305:SF35">
    <property type="entry name" value="TRANSCRIPTIONAL ACTIVATOR DOMAIN"/>
    <property type="match status" value="1"/>
</dbReference>
<evidence type="ECO:0000313" key="5">
    <source>
        <dbReference type="EMBL" id="KGN33403.1"/>
    </source>
</evidence>
<dbReference type="PANTHER" id="PTHR16305">
    <property type="entry name" value="TESTICULAR SOLUBLE ADENYLYL CYCLASE"/>
    <property type="match status" value="1"/>
</dbReference>
<protein>
    <recommendedName>
        <fullName evidence="4">HTH luxR-type domain-containing protein</fullName>
    </recommendedName>
</protein>
<dbReference type="SMART" id="SM00421">
    <property type="entry name" value="HTH_LUXR"/>
    <property type="match status" value="1"/>
</dbReference>
<dbReference type="GO" id="GO:0005737">
    <property type="term" value="C:cytoplasm"/>
    <property type="evidence" value="ECO:0007669"/>
    <property type="project" value="TreeGrafter"/>
</dbReference>
<evidence type="ECO:0000313" key="6">
    <source>
        <dbReference type="Proteomes" id="UP000030002"/>
    </source>
</evidence>
<dbReference type="RefSeq" id="WP_035914102.1">
    <property type="nucleotide sequence ID" value="NZ_AVPJ01000004.1"/>
</dbReference>
<dbReference type="GO" id="GO:0005524">
    <property type="term" value="F:ATP binding"/>
    <property type="evidence" value="ECO:0007669"/>
    <property type="project" value="UniProtKB-KW"/>
</dbReference>
<dbReference type="EMBL" id="AVPJ01000004">
    <property type="protein sequence ID" value="KGN33403.1"/>
    <property type="molecule type" value="Genomic_DNA"/>
</dbReference>
<dbReference type="AlphaFoldDB" id="A0A0A0J8B5"/>
<gene>
    <name evidence="5" type="ORF">N802_14515</name>
</gene>
<dbReference type="InterPro" id="IPR041664">
    <property type="entry name" value="AAA_16"/>
</dbReference>
<evidence type="ECO:0000259" key="4">
    <source>
        <dbReference type="PROSITE" id="PS50043"/>
    </source>
</evidence>
<dbReference type="GO" id="GO:0004016">
    <property type="term" value="F:adenylate cyclase activity"/>
    <property type="evidence" value="ECO:0007669"/>
    <property type="project" value="TreeGrafter"/>
</dbReference>
<dbReference type="InterPro" id="IPR036388">
    <property type="entry name" value="WH-like_DNA-bd_sf"/>
</dbReference>
<sequence>MDGQPVLFGRESERAVLQSFVDRAFGGDPGLLLVHGEAGIGKTSLVRDVAEASRSEASHVLHGLCLRFGADVTSYFPFTRALTHWLGSTTSGLASTLCPSGRFDDLIPALGDEPRGVALLQFGAALEALQADRPTVLAIDDLQWADPSSLDVLSYLVAGFAPGQRLAVFATYRDTDLPVGHRLHGWLADAARMSSVSSLRLGPLDVWSIEEMILSRDGAAADAGRAHEVFRRSDGNPYLAHLLLAEGSDGAGGVASEVSLADALLASWHRLSEQGRAVSQIVAVGGAPVAFEVLRDLSARHGVDAVDTARAVQEAAAQGIAVETESGSIWFRHPLLAEAIAGSLSVWERRQLHTEIADGWASASSVDARDRANALALHHVAAGHHDEAFQWSLRAADEAELVRAWEEVAKHLSTAVSLLTEVSGSVAAEVERGELLLRAARAAEAWGDDRGAVRHYEHALVRVDRSEDPRLAARILLDLHLLRAMAGLGPRQLSLVEPQEALELTDGMVDAPERSLAFAHLAFAEVFNGLPGAGPHADTAMQLAEAVGSPVAMIWALGARSQARFGTPEGVDDAERAMALAKQADDPRLMRLAATFVHNTYESMGLLVELAEVSDGVYRDLLARGLFDYAGVVGANAASGAFDLGRWAEARVMVRELLTLARSHNAAGTTRCVAAMLTAHQGNRQAAALHLRRAEELLPTAAPVGDLLLTAQIQVSIALGLPEDALILIDRFMAEVVALDPRAADYLLVLASRAAALMATTESRLDARRRAVAYLERIEAARGTEPMSFAAAGPRDAAHPAMGAVHAAQRAQCLNELDGLADLWEEACRATERADLRYEHARSLYWLGRHLLTRRADRRRAADVLGRSRRLAEQLGAAPLTEDIDSLAGQAHLTLGSSDPRGAAAGWVTPIVPATPALTPREEEVLEGLVSGETYGQIAARLFISEKTVSSHVSAVLRKTGRQTGSNSRIWHIDVVVALSGGAVDLRGSSPRTEGQVRMRTRCVRRDGEGVGTTPPTEGPSHGRQPDAHKAGLSRGGHRAPPVGNDHTVGSCQTHGRCGGPNHGREFRGRLLPRACWHPNSQSGAGADGSPGVVRSGVLGDAGEGADRTAPSDALGVNSACAAGSARDARLPCGDLLEALSSRRGDPRGFLGALESNVCSMV</sequence>
<evidence type="ECO:0000256" key="2">
    <source>
        <dbReference type="ARBA" id="ARBA00022840"/>
    </source>
</evidence>
<dbReference type="PRINTS" id="PR00038">
    <property type="entry name" value="HTHLUXR"/>
</dbReference>
<dbReference type="Gene3D" id="1.10.10.10">
    <property type="entry name" value="Winged helix-like DNA-binding domain superfamily/Winged helix DNA-binding domain"/>
    <property type="match status" value="1"/>
</dbReference>
<keyword evidence="1" id="KW-0547">Nucleotide-binding</keyword>
<dbReference type="eggNOG" id="COG0457">
    <property type="taxonomic scope" value="Bacteria"/>
</dbReference>
<dbReference type="InterPro" id="IPR016032">
    <property type="entry name" value="Sig_transdc_resp-reg_C-effctor"/>
</dbReference>
<dbReference type="eggNOG" id="COG3899">
    <property type="taxonomic scope" value="Bacteria"/>
</dbReference>
<dbReference type="PROSITE" id="PS50043">
    <property type="entry name" value="HTH_LUXR_2"/>
    <property type="match status" value="1"/>
</dbReference>
<dbReference type="Gene3D" id="3.40.50.300">
    <property type="entry name" value="P-loop containing nucleotide triphosphate hydrolases"/>
    <property type="match status" value="1"/>
</dbReference>
<dbReference type="CDD" id="cd06170">
    <property type="entry name" value="LuxR_C_like"/>
    <property type="match status" value="1"/>
</dbReference>
<keyword evidence="6" id="KW-1185">Reference proteome</keyword>
<dbReference type="InterPro" id="IPR000792">
    <property type="entry name" value="Tscrpt_reg_LuxR_C"/>
</dbReference>
<organism evidence="5 6">
    <name type="scientific">Knoellia sinensis KCTC 19936</name>
    <dbReference type="NCBI Taxonomy" id="1385520"/>
    <lineage>
        <taxon>Bacteria</taxon>
        <taxon>Bacillati</taxon>
        <taxon>Actinomycetota</taxon>
        <taxon>Actinomycetes</taxon>
        <taxon>Micrococcales</taxon>
        <taxon>Intrasporangiaceae</taxon>
        <taxon>Knoellia</taxon>
    </lineage>
</organism>
<dbReference type="GO" id="GO:0006355">
    <property type="term" value="P:regulation of DNA-templated transcription"/>
    <property type="evidence" value="ECO:0007669"/>
    <property type="project" value="InterPro"/>
</dbReference>
<dbReference type="STRING" id="1385520.N802_14515"/>
<evidence type="ECO:0000256" key="3">
    <source>
        <dbReference type="SAM" id="MobiDB-lite"/>
    </source>
</evidence>
<accession>A0A0A0J8B5</accession>
<dbReference type="Proteomes" id="UP000030002">
    <property type="component" value="Unassembled WGS sequence"/>
</dbReference>
<feature type="region of interest" description="Disordered" evidence="3">
    <location>
        <begin position="1081"/>
        <end position="1115"/>
    </location>
</feature>
<dbReference type="Pfam" id="PF13191">
    <property type="entry name" value="AAA_16"/>
    <property type="match status" value="1"/>
</dbReference>
<dbReference type="SUPFAM" id="SSF52540">
    <property type="entry name" value="P-loop containing nucleoside triphosphate hydrolases"/>
    <property type="match status" value="1"/>
</dbReference>
<dbReference type="Pfam" id="PF00196">
    <property type="entry name" value="GerE"/>
    <property type="match status" value="1"/>
</dbReference>
<proteinExistence type="predicted"/>
<dbReference type="InterPro" id="IPR027417">
    <property type="entry name" value="P-loop_NTPase"/>
</dbReference>
<dbReference type="PROSITE" id="PS00622">
    <property type="entry name" value="HTH_LUXR_1"/>
    <property type="match status" value="1"/>
</dbReference>
<dbReference type="SUPFAM" id="SSF46894">
    <property type="entry name" value="C-terminal effector domain of the bipartite response regulators"/>
    <property type="match status" value="1"/>
</dbReference>
<name>A0A0A0J8B5_9MICO</name>
<feature type="domain" description="HTH luxR-type" evidence="4">
    <location>
        <begin position="911"/>
        <end position="976"/>
    </location>
</feature>
<dbReference type="eggNOG" id="COG2197">
    <property type="taxonomic scope" value="Bacteria"/>
</dbReference>